<dbReference type="InterPro" id="IPR003029">
    <property type="entry name" value="S1_domain"/>
</dbReference>
<proteinExistence type="predicted"/>
<dbReference type="InterPro" id="IPR006641">
    <property type="entry name" value="YqgF/RNaseH-like_dom"/>
</dbReference>
<gene>
    <name evidence="4" type="ORF">CLV94_1438</name>
</gene>
<dbReference type="InterPro" id="IPR023319">
    <property type="entry name" value="Tex-like_HTH_dom_sf"/>
</dbReference>
<keyword evidence="2" id="KW-0234">DNA repair</keyword>
<dbReference type="Pfam" id="PF00575">
    <property type="entry name" value="S1"/>
    <property type="match status" value="1"/>
</dbReference>
<dbReference type="CDD" id="cd05685">
    <property type="entry name" value="S1_Tex"/>
    <property type="match status" value="1"/>
</dbReference>
<keyword evidence="5" id="KW-1185">Reference proteome</keyword>
<dbReference type="InterPro" id="IPR010994">
    <property type="entry name" value="RuvA_2-like"/>
</dbReference>
<dbReference type="InterPro" id="IPR050437">
    <property type="entry name" value="Ribos_protein_bS1-like"/>
</dbReference>
<organism evidence="4 5">
    <name type="scientific">Flavobacterium endophyticum</name>
    <dbReference type="NCBI Taxonomy" id="1540163"/>
    <lineage>
        <taxon>Bacteria</taxon>
        <taxon>Pseudomonadati</taxon>
        <taxon>Bacteroidota</taxon>
        <taxon>Flavobacteriia</taxon>
        <taxon>Flavobacteriales</taxon>
        <taxon>Flavobacteriaceae</taxon>
        <taxon>Flavobacterium</taxon>
    </lineage>
</organism>
<dbReference type="FunFam" id="1.10.150.310:FF:000001">
    <property type="entry name" value="RNA-binding transcriptional accessory protein"/>
    <property type="match status" value="1"/>
</dbReference>
<feature type="domain" description="S1 motif" evidence="3">
    <location>
        <begin position="662"/>
        <end position="731"/>
    </location>
</feature>
<dbReference type="Pfam" id="PF16921">
    <property type="entry name" value="Tex_YqgF"/>
    <property type="match status" value="1"/>
</dbReference>
<comment type="caution">
    <text evidence="4">The sequence shown here is derived from an EMBL/GenBank/DDBJ whole genome shotgun (WGS) entry which is preliminary data.</text>
</comment>
<accession>A0A495MM11</accession>
<dbReference type="PANTHER" id="PTHR10724">
    <property type="entry name" value="30S RIBOSOMAL PROTEIN S1"/>
    <property type="match status" value="1"/>
</dbReference>
<dbReference type="Proteomes" id="UP000277579">
    <property type="component" value="Unassembled WGS sequence"/>
</dbReference>
<dbReference type="Pfam" id="PF22706">
    <property type="entry name" value="Tex_central_region"/>
    <property type="match status" value="1"/>
</dbReference>
<dbReference type="InterPro" id="IPR037027">
    <property type="entry name" value="YqgF/RNaseH-like_dom_sf"/>
</dbReference>
<dbReference type="Gene3D" id="3.30.420.140">
    <property type="entry name" value="YqgF/RNase H-like domain"/>
    <property type="match status" value="1"/>
</dbReference>
<keyword evidence="1" id="KW-0227">DNA damage</keyword>
<dbReference type="SUPFAM" id="SSF158832">
    <property type="entry name" value="Tex N-terminal region-like"/>
    <property type="match status" value="1"/>
</dbReference>
<dbReference type="InterPro" id="IPR003583">
    <property type="entry name" value="Hlx-hairpin-Hlx_DNA-bd_motif"/>
</dbReference>
<dbReference type="EMBL" id="RBLC01000001">
    <property type="protein sequence ID" value="RKS26380.1"/>
    <property type="molecule type" value="Genomic_DNA"/>
</dbReference>
<dbReference type="SMART" id="SM00316">
    <property type="entry name" value="S1"/>
    <property type="match status" value="1"/>
</dbReference>
<dbReference type="Gene3D" id="1.10.3500.10">
    <property type="entry name" value="Tex N-terminal region-like"/>
    <property type="match status" value="1"/>
</dbReference>
<protein>
    <recommendedName>
        <fullName evidence="3">S1 motif domain-containing protein</fullName>
    </recommendedName>
</protein>
<dbReference type="FunFam" id="3.30.420.140:FF:000001">
    <property type="entry name" value="RNA-binding transcriptional accessory protein"/>
    <property type="match status" value="1"/>
</dbReference>
<evidence type="ECO:0000256" key="1">
    <source>
        <dbReference type="ARBA" id="ARBA00022763"/>
    </source>
</evidence>
<dbReference type="SMART" id="SM00278">
    <property type="entry name" value="HhH1"/>
    <property type="match status" value="2"/>
</dbReference>
<dbReference type="SMART" id="SM00732">
    <property type="entry name" value="YqgFc"/>
    <property type="match status" value="1"/>
</dbReference>
<dbReference type="InterPro" id="IPR012340">
    <property type="entry name" value="NA-bd_OB-fold"/>
</dbReference>
<evidence type="ECO:0000313" key="4">
    <source>
        <dbReference type="EMBL" id="RKS26380.1"/>
    </source>
</evidence>
<dbReference type="GO" id="GO:0003735">
    <property type="term" value="F:structural constituent of ribosome"/>
    <property type="evidence" value="ECO:0007669"/>
    <property type="project" value="TreeGrafter"/>
</dbReference>
<dbReference type="Pfam" id="PF09371">
    <property type="entry name" value="Tex_N"/>
    <property type="match status" value="1"/>
</dbReference>
<dbReference type="GO" id="GO:0006281">
    <property type="term" value="P:DNA repair"/>
    <property type="evidence" value="ECO:0007669"/>
    <property type="project" value="UniProtKB-KW"/>
</dbReference>
<dbReference type="GO" id="GO:0006412">
    <property type="term" value="P:translation"/>
    <property type="evidence" value="ECO:0007669"/>
    <property type="project" value="TreeGrafter"/>
</dbReference>
<dbReference type="SUPFAM" id="SSF53098">
    <property type="entry name" value="Ribonuclease H-like"/>
    <property type="match status" value="1"/>
</dbReference>
<dbReference type="InterPro" id="IPR012337">
    <property type="entry name" value="RNaseH-like_sf"/>
</dbReference>
<dbReference type="Pfam" id="PF12836">
    <property type="entry name" value="HHH_3"/>
    <property type="match status" value="1"/>
</dbReference>
<dbReference type="Gene3D" id="1.10.10.650">
    <property type="entry name" value="RuvA domain 2-like"/>
    <property type="match status" value="1"/>
</dbReference>
<dbReference type="InterPro" id="IPR044146">
    <property type="entry name" value="S1_Tex"/>
</dbReference>
<dbReference type="GO" id="GO:0005737">
    <property type="term" value="C:cytoplasm"/>
    <property type="evidence" value="ECO:0007669"/>
    <property type="project" value="UniProtKB-ARBA"/>
</dbReference>
<dbReference type="Gene3D" id="2.40.50.140">
    <property type="entry name" value="Nucleic acid-binding proteins"/>
    <property type="match status" value="1"/>
</dbReference>
<dbReference type="PANTHER" id="PTHR10724:SF10">
    <property type="entry name" value="S1 RNA-BINDING DOMAIN-CONTAINING PROTEIN 1"/>
    <property type="match status" value="1"/>
</dbReference>
<dbReference type="AlphaFoldDB" id="A0A495MM11"/>
<dbReference type="InterPro" id="IPR032639">
    <property type="entry name" value="Tex_YqgF"/>
</dbReference>
<dbReference type="InterPro" id="IPR055179">
    <property type="entry name" value="Tex-like_central_region"/>
</dbReference>
<dbReference type="InterPro" id="IPR041692">
    <property type="entry name" value="HHH_9"/>
</dbReference>
<dbReference type="Pfam" id="PF17674">
    <property type="entry name" value="HHH_9"/>
    <property type="match status" value="1"/>
</dbReference>
<evidence type="ECO:0000313" key="5">
    <source>
        <dbReference type="Proteomes" id="UP000277579"/>
    </source>
</evidence>
<dbReference type="InterPro" id="IPR018974">
    <property type="entry name" value="Tex-like_N"/>
</dbReference>
<dbReference type="InterPro" id="IPR023323">
    <property type="entry name" value="Tex-like_dom_sf"/>
</dbReference>
<name>A0A495MM11_9FLAO</name>
<evidence type="ECO:0000259" key="3">
    <source>
        <dbReference type="PROSITE" id="PS50126"/>
    </source>
</evidence>
<reference evidence="4 5" key="1">
    <citation type="submission" date="2018-10" db="EMBL/GenBank/DDBJ databases">
        <title>Genomic Encyclopedia of Archaeal and Bacterial Type Strains, Phase II (KMG-II): from individual species to whole genera.</title>
        <authorList>
            <person name="Goeker M."/>
        </authorList>
    </citation>
    <scope>NUCLEOTIDE SEQUENCE [LARGE SCALE GENOMIC DNA]</scope>
    <source>
        <strain evidence="4 5">DSM 29537</strain>
    </source>
</reference>
<dbReference type="GO" id="GO:0003729">
    <property type="term" value="F:mRNA binding"/>
    <property type="evidence" value="ECO:0007669"/>
    <property type="project" value="TreeGrafter"/>
</dbReference>
<dbReference type="FunFam" id="2.40.50.140:FF:000051">
    <property type="entry name" value="RNA-binding transcriptional accessory protein"/>
    <property type="match status" value="1"/>
</dbReference>
<dbReference type="FunFam" id="1.10.10.650:FF:000001">
    <property type="entry name" value="S1 RNA-binding domain 1"/>
    <property type="match status" value="1"/>
</dbReference>
<dbReference type="GO" id="GO:0003677">
    <property type="term" value="F:DNA binding"/>
    <property type="evidence" value="ECO:0007669"/>
    <property type="project" value="InterPro"/>
</dbReference>
<evidence type="ECO:0000256" key="2">
    <source>
        <dbReference type="ARBA" id="ARBA00023204"/>
    </source>
</evidence>
<sequence>MLFFKLAAAKKYYQNYIMTNLEFISKQVTAPTKNIENTLQLLNEDCTIPFISRYRKDKTGNLDEVVIEQIAKLSKEFETIVKRKEAILKSIQEQDSLTPELEKKIQLSYDLNDLEDLYLPYKKKKKTKADVAREKGLEPLAKIIMAQNNDDIDFVASKYLNDKVPNEDEALQGARDIIAEWINENIYIRKNLRRLYQRKSSITTKAVKLKIEDTPEGEQLRQKAKKFEQYFDWSENLLKAPSHRLLAMLRAENEGLIKLKIEIENDEAIEIMEEAVIKNKKETAVHLKKAIEDSYKRLLAPAISNEALQEAKTKADATAIQVFAGNLGQLLLAPPLGEKRILAIDPGFRSGCKIVCLDEKGDLLYNETIFPHAPQNETAIAMKKIRSMVNAYKIDAISIGNGTASRETEFFIKKIAFDKPIQVFVVSEAGASVYSASKIARDEFPSYDVTVRGAVSIGRRLSDPLAELVKIEPKSIGVGQYQHDVDQSKLKDELDTVVMRCVNSVGININTASKSLLSYVSGIGEKMAENIVAYRSENGAFEERKQLKKVPRLGEKAYQQAAAFIRISNGKNPLDNSAVHPEAYGIVEKMAKDLKISLNDLIANKEKITQIPVEKYVTEDIGLLGLKDIVKELEKPGLDPRKAAKVFEFDPNVKTIANLRTGMVLPGIVNNITNFGCFVDIGIKESGLVHISQLKEGFVSDVNEVVKMHQQVQVKVVEIDENRKRIQLTMIL</sequence>
<dbReference type="PROSITE" id="PS50126">
    <property type="entry name" value="S1"/>
    <property type="match status" value="1"/>
</dbReference>
<dbReference type="Gene3D" id="1.10.150.310">
    <property type="entry name" value="Tex RuvX-like domain-like"/>
    <property type="match status" value="1"/>
</dbReference>
<dbReference type="SUPFAM" id="SSF47781">
    <property type="entry name" value="RuvA domain 2-like"/>
    <property type="match status" value="2"/>
</dbReference>
<dbReference type="SUPFAM" id="SSF50249">
    <property type="entry name" value="Nucleic acid-binding proteins"/>
    <property type="match status" value="1"/>
</dbReference>